<feature type="domain" description="VLIG-type G" evidence="10">
    <location>
        <begin position="1222"/>
        <end position="1437"/>
    </location>
</feature>
<evidence type="ECO:0000256" key="3">
    <source>
        <dbReference type="ARBA" id="ARBA00006828"/>
    </source>
</evidence>
<comment type="caution">
    <text evidence="11">The sequence shown here is derived from an EMBL/GenBank/DDBJ whole genome shotgun (WGS) entry which is preliminary data.</text>
</comment>
<evidence type="ECO:0000256" key="1">
    <source>
        <dbReference type="ARBA" id="ARBA00004123"/>
    </source>
</evidence>
<dbReference type="Pfam" id="PF25974">
    <property type="entry name" value="URGCP_9th"/>
    <property type="match status" value="1"/>
</dbReference>
<dbReference type="Pfam" id="PF25496">
    <property type="entry name" value="URGCP"/>
    <property type="match status" value="1"/>
</dbReference>
<feature type="region of interest" description="Disordered" evidence="9">
    <location>
        <begin position="598"/>
        <end position="618"/>
    </location>
</feature>
<dbReference type="Gene3D" id="3.40.50.300">
    <property type="entry name" value="P-loop containing nucleotide triphosphate hydrolases"/>
    <property type="match status" value="1"/>
</dbReference>
<name>A0A8J7T6H6_ATRSP</name>
<proteinExistence type="inferred from homology"/>
<evidence type="ECO:0000256" key="9">
    <source>
        <dbReference type="SAM" id="MobiDB-lite"/>
    </source>
</evidence>
<accession>A0A8J7T6H6</accession>
<comment type="subcellular location">
    <subcellularLocation>
        <location evidence="2">Cytoplasm</location>
    </subcellularLocation>
    <subcellularLocation>
        <location evidence="1">Nucleus</location>
    </subcellularLocation>
</comment>
<keyword evidence="6" id="KW-0342">GTP-binding</keyword>
<dbReference type="InterPro" id="IPR058641">
    <property type="entry name" value="GVIN1_dom"/>
</dbReference>
<feature type="compositionally biased region" description="Basic and acidic residues" evidence="9">
    <location>
        <begin position="598"/>
        <end position="612"/>
    </location>
</feature>
<dbReference type="SUPFAM" id="SSF52540">
    <property type="entry name" value="P-loop containing nucleoside triphosphate hydrolases"/>
    <property type="match status" value="1"/>
</dbReference>
<gene>
    <name evidence="11" type="primary">Gvin1_8</name>
    <name evidence="11" type="ORF">GTO95_0011807</name>
</gene>
<keyword evidence="5" id="KW-0547">Nucleotide-binding</keyword>
<evidence type="ECO:0000256" key="6">
    <source>
        <dbReference type="ARBA" id="ARBA00023134"/>
    </source>
</evidence>
<evidence type="ECO:0000256" key="2">
    <source>
        <dbReference type="ARBA" id="ARBA00004496"/>
    </source>
</evidence>
<dbReference type="PROSITE" id="PS51717">
    <property type="entry name" value="G_VLIG"/>
    <property type="match status" value="1"/>
</dbReference>
<evidence type="ECO:0000256" key="4">
    <source>
        <dbReference type="ARBA" id="ARBA00022490"/>
    </source>
</evidence>
<dbReference type="InterPro" id="IPR057365">
    <property type="entry name" value="URGCP"/>
</dbReference>
<feature type="non-terminal residue" evidence="11">
    <location>
        <position position="1883"/>
    </location>
</feature>
<feature type="coiled-coil region" evidence="8">
    <location>
        <begin position="75"/>
        <end position="102"/>
    </location>
</feature>
<protein>
    <submittedName>
        <fullName evidence="11">GVIN1 GTPase</fullName>
    </submittedName>
</protein>
<keyword evidence="4" id="KW-0963">Cytoplasm</keyword>
<evidence type="ECO:0000256" key="5">
    <source>
        <dbReference type="ARBA" id="ARBA00022741"/>
    </source>
</evidence>
<organism evidence="11 12">
    <name type="scientific">Atractosteus spatula</name>
    <name type="common">Alligator gar</name>
    <name type="synonym">Lepisosteus spatula</name>
    <dbReference type="NCBI Taxonomy" id="7917"/>
    <lineage>
        <taxon>Eukaryota</taxon>
        <taxon>Metazoa</taxon>
        <taxon>Chordata</taxon>
        <taxon>Craniata</taxon>
        <taxon>Vertebrata</taxon>
        <taxon>Euteleostomi</taxon>
        <taxon>Actinopterygii</taxon>
        <taxon>Neopterygii</taxon>
        <taxon>Holostei</taxon>
        <taxon>Semionotiformes</taxon>
        <taxon>Lepisosteidae</taxon>
        <taxon>Atractosteus</taxon>
    </lineage>
</organism>
<evidence type="ECO:0000313" key="12">
    <source>
        <dbReference type="Proteomes" id="UP000736164"/>
    </source>
</evidence>
<dbReference type="PANTHER" id="PTHR22796">
    <property type="entry name" value="URG4-RELATED"/>
    <property type="match status" value="1"/>
</dbReference>
<dbReference type="InterPro" id="IPR030383">
    <property type="entry name" value="G_VLIG_dom"/>
</dbReference>
<evidence type="ECO:0000256" key="8">
    <source>
        <dbReference type="SAM" id="Coils"/>
    </source>
</evidence>
<evidence type="ECO:0000259" key="10">
    <source>
        <dbReference type="PROSITE" id="PS51717"/>
    </source>
</evidence>
<comment type="similarity">
    <text evidence="3">Belongs to the TRAFAC class dynamin-like GTPase superfamily. Very large inducible GTPase (VLIG) family.</text>
</comment>
<dbReference type="Proteomes" id="UP000736164">
    <property type="component" value="Unassembled WGS sequence"/>
</dbReference>
<reference evidence="11" key="1">
    <citation type="journal article" date="2021" name="Cell">
        <title>Tracing the genetic footprints of vertebrate landing in non-teleost ray-finned fishes.</title>
        <authorList>
            <person name="Bi X."/>
            <person name="Wang K."/>
            <person name="Yang L."/>
            <person name="Pan H."/>
            <person name="Jiang H."/>
            <person name="Wei Q."/>
            <person name="Fang M."/>
            <person name="Yu H."/>
            <person name="Zhu C."/>
            <person name="Cai Y."/>
            <person name="He Y."/>
            <person name="Gan X."/>
            <person name="Zeng H."/>
            <person name="Yu D."/>
            <person name="Zhu Y."/>
            <person name="Jiang H."/>
            <person name="Qiu Q."/>
            <person name="Yang H."/>
            <person name="Zhang Y.E."/>
            <person name="Wang W."/>
            <person name="Zhu M."/>
            <person name="He S."/>
            <person name="Zhang G."/>
        </authorList>
    </citation>
    <scope>NUCLEOTIDE SEQUENCE</scope>
    <source>
        <strain evidence="11">Allg_001</strain>
    </source>
</reference>
<keyword evidence="7" id="KW-0539">Nucleus</keyword>
<dbReference type="GO" id="GO:0005634">
    <property type="term" value="C:nucleus"/>
    <property type="evidence" value="ECO:0007669"/>
    <property type="project" value="UniProtKB-SubCell"/>
</dbReference>
<sequence>MDQKQAELSKELESVGLEAEYWLPKLHSLHLTNTNSLQFVTEEEYAKLELHVREVWEKSALHKLVRTPDPNVKSSDLAEEQMERLQEKLEKTKRALTELIRTEKEHGHTDLEARAKELCSSLGLPVESWGQSRQPRKELESILQQLAVLDITPRNPPERVSSEEVLLHASGGLALEGVFKTGKLEDMLEKRQQLIQVPKLFCLKGPEQSSFYAQRDFSTLESQSLFQKIVERLGFSSNCAVSTGVRGVSLAGTREKRNSEEFGEKRASSCEVSYKCTTVYKYIPLASAFIAKEQVKLSTAALHELQNLEKILLNINKAQKTSEFTAEVRQYFERFGSHVNQGPFHFGGRFCWKAAAEGIMNNELTEVEGVMSQVLSAYIGFRCSVASSLTADVNAGFLSSELKEFLSGGHSEALLNKIQLSVKSFPSKAQILKWAHQSAEKIHKDVVVADLSHFIEILKTAKEETREIDFIEETLLSKHTQYIQLSAKSADRALAFLWHLALSISSDGGKVSYEEKGRRLEFFKAHFRETSPSDLSAILDCDSPRQDWERIEKELHSIVLGTEKNEIQQLDKVFLCTEIRFSESSQEGKWQLQVGEQEDKPSVLGTKNKEESIGTQPSGAGEKAHIFMKLLERLGLQKFYSVKLTKPDVLTVNKLSLSNTQPTAEEELSFYYLYKLMMLDYRARSVLCVKEKGQPHHKSAEVSCDVDDFLGDTNVCDDDTEEELQIHPMDIQMAVFLCASDFLRQWMCMKLTKCQYALPLLVPDPRNDTTEFPMWAFQQVKKSWKSKGANKDSVKSGLLFQASVPIVSFIRFGICPTSKSKILNSVINRQKHNVFFHRHCKGSTKECLLTDGLVEIAWYWPGGMEDDVLNSCVAFTNLHGDASNHKEQIAFLQEVSAVIVVLLSESSLNDTRKETLSSLLKSSTPVICLFAEKEKVAHRPNPTKVKLAVHNKNEAQLTDEIISHIKHFLGTNDKKCSLKACIEVARRHSIVTDEVNEKCREGHEIAQRLMDLIKKEDLANVKRTFLPLQGDLWYEWCRKDKESYRLQSSAKTLRKEQLGKAFPLNNLMRSFLECLGSSSLSPDTKLYMLQWLGTLLDDLTTDSLTKLQALYHSTWVDMKSQHTSNGGDESQLQKTAENISRELDASNFGLQHLLREVSQIYEALKMSPDMADEKQYLTALPGIGAEMLIAGYPLELMDGDASYVPLGWIEAVLDKLIHKVGDKQIFVLSILGVQSSGKSTLLNTMFGLHFPVSAGRCTRGAFMQLVTVDQKIRDELQYDFVLIVDTEGLRSPEINNATALAHDNELATFIVGIADATLINIMGESLLDMQDILQICVQAFMRMKRVSITPSCLFVHQNVAEPSARFDATSFNDIIQFDVRKHVYFFKNLFEGNPSTAPPNPSYSENVQELKSTILGIREWKSDCRFASISEMKLRIVAMWNALLGENFVFSFRNSLEVMVYKRLEVNCGNWTWQLRKCGLDLQRTLRHQIMSDQVQAVDSSSIKKSFEQQAKAISEETEEYFKKEKYPHILNQWKNNIDFRLQTVKEELIEDTQRRCKKWIAQRKSRSGLDQKKSQYLAELLAKSRCLASNLISECDETMDKEQVITERPQTFQFDEKKHIHKKSKYGIFTHSFTPTDEESVIHLSAMYEKIGIRIAGEMRSTHPAFNSNRSNLENHLLIYLAEKERFDLYEEYFVAPKDCFDRYITDCVEKYCKHSGRERITENLTDNLTYLIDRIIFTVCKVTGLVEDKQGNVSMWLDEFCSELGSDMDIPRNYFRTIEKEDIDLHGCWEQCPLCCAVCTNSIPDHSTDHCVQFHRPRAVNGWFHHGTQNFSIEICTTSVCSDGTFLPNNDESRETPWRRYREAGPPFNRWHITARSSFRT</sequence>
<dbReference type="GO" id="GO:0005737">
    <property type="term" value="C:cytoplasm"/>
    <property type="evidence" value="ECO:0007669"/>
    <property type="project" value="UniProtKB-SubCell"/>
</dbReference>
<evidence type="ECO:0000256" key="7">
    <source>
        <dbReference type="ARBA" id="ARBA00023242"/>
    </source>
</evidence>
<keyword evidence="8" id="KW-0175">Coiled coil</keyword>
<dbReference type="PANTHER" id="PTHR22796:SF6">
    <property type="entry name" value="INTERFERON-INDUCED VERY LARGE GTPASE 1-RELATED"/>
    <property type="match status" value="1"/>
</dbReference>
<dbReference type="GO" id="GO:0005525">
    <property type="term" value="F:GTP binding"/>
    <property type="evidence" value="ECO:0007669"/>
    <property type="project" value="UniProtKB-KW"/>
</dbReference>
<dbReference type="Pfam" id="PF25683">
    <property type="entry name" value="URGCP_GTPase"/>
    <property type="match status" value="1"/>
</dbReference>
<feature type="non-terminal residue" evidence="11">
    <location>
        <position position="1"/>
    </location>
</feature>
<evidence type="ECO:0000313" key="11">
    <source>
        <dbReference type="EMBL" id="MBN3312608.1"/>
    </source>
</evidence>
<dbReference type="EMBL" id="JAAWVO010006679">
    <property type="protein sequence ID" value="MBN3312608.1"/>
    <property type="molecule type" value="Genomic_DNA"/>
</dbReference>
<keyword evidence="12" id="KW-1185">Reference proteome</keyword>
<dbReference type="InterPro" id="IPR027417">
    <property type="entry name" value="P-loop_NTPase"/>
</dbReference>